<sequence length="60" mass="6604">MIDCICPFCDARLRAAVADTGNPILGKGRAVRLRAHDFVRECPVCHQKITGLVVEFLPPL</sequence>
<dbReference type="RefSeq" id="WP_248827125.1">
    <property type="nucleotide sequence ID" value="NZ_JALKFT010000067.1"/>
</dbReference>
<accession>A0ABT0K6Y4</accession>
<protein>
    <submittedName>
        <fullName evidence="1">Uncharacterized protein</fullName>
    </submittedName>
</protein>
<dbReference type="Proteomes" id="UP001201873">
    <property type="component" value="Unassembled WGS sequence"/>
</dbReference>
<evidence type="ECO:0000313" key="2">
    <source>
        <dbReference type="Proteomes" id="UP001201873"/>
    </source>
</evidence>
<dbReference type="EMBL" id="JALKFT010000067">
    <property type="protein sequence ID" value="MCK9879078.1"/>
    <property type="molecule type" value="Genomic_DNA"/>
</dbReference>
<reference evidence="1 2" key="1">
    <citation type="submission" date="2022-04" db="EMBL/GenBank/DDBJ databases">
        <title>Genome diversity in the genus Frankia.</title>
        <authorList>
            <person name="Carlos-Shanley C."/>
            <person name="Hahn D."/>
        </authorList>
    </citation>
    <scope>NUCLEOTIDE SEQUENCE [LARGE SCALE GENOMIC DNA]</scope>
    <source>
        <strain evidence="1 2">Ag45/Mut15</strain>
    </source>
</reference>
<comment type="caution">
    <text evidence="1">The sequence shown here is derived from an EMBL/GenBank/DDBJ whole genome shotgun (WGS) entry which is preliminary data.</text>
</comment>
<organism evidence="1 2">
    <name type="scientific">Frankia umida</name>
    <dbReference type="NCBI Taxonomy" id="573489"/>
    <lineage>
        <taxon>Bacteria</taxon>
        <taxon>Bacillati</taxon>
        <taxon>Actinomycetota</taxon>
        <taxon>Actinomycetes</taxon>
        <taxon>Frankiales</taxon>
        <taxon>Frankiaceae</taxon>
        <taxon>Frankia</taxon>
    </lineage>
</organism>
<gene>
    <name evidence="1" type="ORF">MXD59_25525</name>
</gene>
<evidence type="ECO:0000313" key="1">
    <source>
        <dbReference type="EMBL" id="MCK9879078.1"/>
    </source>
</evidence>
<proteinExistence type="predicted"/>
<name>A0ABT0K6Y4_9ACTN</name>
<keyword evidence="2" id="KW-1185">Reference proteome</keyword>